<feature type="compositionally biased region" description="Low complexity" evidence="1">
    <location>
        <begin position="1"/>
        <end position="16"/>
    </location>
</feature>
<feature type="compositionally biased region" description="Polar residues" evidence="1">
    <location>
        <begin position="18"/>
        <end position="35"/>
    </location>
</feature>
<evidence type="ECO:0000256" key="1">
    <source>
        <dbReference type="SAM" id="MobiDB-lite"/>
    </source>
</evidence>
<keyword evidence="4" id="KW-1185">Reference proteome</keyword>
<reference evidence="3 4" key="1">
    <citation type="journal article" date="2019" name="Int. J. Syst. Evol. Microbiol.">
        <title>The Global Catalogue of Microorganisms (GCM) 10K type strain sequencing project: providing services to taxonomists for standard genome sequencing and annotation.</title>
        <authorList>
            <consortium name="The Broad Institute Genomics Platform"/>
            <consortium name="The Broad Institute Genome Sequencing Center for Infectious Disease"/>
            <person name="Wu L."/>
            <person name="Ma J."/>
        </authorList>
    </citation>
    <scope>NUCLEOTIDE SEQUENCE [LARGE SCALE GENOMIC DNA]</scope>
    <source>
        <strain evidence="3 4">CGMCC 1.12543</strain>
    </source>
</reference>
<dbReference type="Proteomes" id="UP001596099">
    <property type="component" value="Unassembled WGS sequence"/>
</dbReference>
<organism evidence="3 4">
    <name type="scientific">Halomarina salina</name>
    <dbReference type="NCBI Taxonomy" id="1872699"/>
    <lineage>
        <taxon>Archaea</taxon>
        <taxon>Methanobacteriati</taxon>
        <taxon>Methanobacteriota</taxon>
        <taxon>Stenosarchaea group</taxon>
        <taxon>Halobacteria</taxon>
        <taxon>Halobacteriales</taxon>
        <taxon>Natronomonadaceae</taxon>
        <taxon>Halomarina</taxon>
    </lineage>
</organism>
<evidence type="ECO:0000313" key="3">
    <source>
        <dbReference type="EMBL" id="MFC5972066.1"/>
    </source>
</evidence>
<protein>
    <recommendedName>
        <fullName evidence="2">DUF7979 domain-containing protein</fullName>
    </recommendedName>
</protein>
<sequence length="313" mass="34529">MPATDSSETSSTPESTGDAPSTSDQPTSNQPTDGLSTPECVQGYTVSLSAFAPTRQFPTTFRPSQQRLLERIIAEDGVALQTYGRPPLRDGQYAEHEAAYYHVEVDRLGTEEVPGRLAALSWENGQTAPAGETAIAYSNLPAVDQRALDLLIHGPEYSPKGLPTQRLSVSDAPAPYPDGIDDSTLVGAGTTWVEWDDRVYDITISDEAESLTRRGYDYSVTQVATSEAEFQEFVADRYLIALDDLSSEERSVLDRAVDAGEDDHYEDCNEPSPGYTQLRQRMKNERGLPNPQSGWYVTYEGERYLLDIGEWVV</sequence>
<comment type="caution">
    <text evidence="3">The sequence shown here is derived from an EMBL/GenBank/DDBJ whole genome shotgun (WGS) entry which is preliminary data.</text>
</comment>
<accession>A0ABD5RND8</accession>
<name>A0ABD5RND8_9EURY</name>
<evidence type="ECO:0000259" key="2">
    <source>
        <dbReference type="Pfam" id="PF25934"/>
    </source>
</evidence>
<gene>
    <name evidence="3" type="ORF">ACFPYI_12065</name>
</gene>
<dbReference type="EMBL" id="JBHSQH010000001">
    <property type="protein sequence ID" value="MFC5972066.1"/>
    <property type="molecule type" value="Genomic_DNA"/>
</dbReference>
<dbReference type="AlphaFoldDB" id="A0ABD5RND8"/>
<dbReference type="InterPro" id="IPR058285">
    <property type="entry name" value="DUF7979"/>
</dbReference>
<feature type="region of interest" description="Disordered" evidence="1">
    <location>
        <begin position="1"/>
        <end position="39"/>
    </location>
</feature>
<dbReference type="Pfam" id="PF25934">
    <property type="entry name" value="DUF7979"/>
    <property type="match status" value="1"/>
</dbReference>
<evidence type="ECO:0000313" key="4">
    <source>
        <dbReference type="Proteomes" id="UP001596099"/>
    </source>
</evidence>
<feature type="domain" description="DUF7979" evidence="2">
    <location>
        <begin position="216"/>
        <end position="306"/>
    </location>
</feature>
<proteinExistence type="predicted"/>
<dbReference type="RefSeq" id="WP_379751306.1">
    <property type="nucleotide sequence ID" value="NZ_JBHSQH010000001.1"/>
</dbReference>